<organism evidence="2 3">
    <name type="scientific">Streptomyces atriruber</name>
    <dbReference type="NCBI Taxonomy" id="545121"/>
    <lineage>
        <taxon>Bacteria</taxon>
        <taxon>Bacillati</taxon>
        <taxon>Actinomycetota</taxon>
        <taxon>Actinomycetes</taxon>
        <taxon>Kitasatosporales</taxon>
        <taxon>Streptomycetaceae</taxon>
        <taxon>Streptomyces</taxon>
    </lineage>
</organism>
<keyword evidence="1" id="KW-0812">Transmembrane</keyword>
<evidence type="ECO:0008006" key="4">
    <source>
        <dbReference type="Google" id="ProtNLM"/>
    </source>
</evidence>
<reference evidence="2 3" key="1">
    <citation type="submission" date="2024-06" db="EMBL/GenBank/DDBJ databases">
        <title>The Natural Products Discovery Center: Release of the First 8490 Sequenced Strains for Exploring Actinobacteria Biosynthetic Diversity.</title>
        <authorList>
            <person name="Kalkreuter E."/>
            <person name="Kautsar S.A."/>
            <person name="Yang D."/>
            <person name="Bader C.D."/>
            <person name="Teijaro C.N."/>
            <person name="Fluegel L."/>
            <person name="Davis C.M."/>
            <person name="Simpson J.R."/>
            <person name="Lauterbach L."/>
            <person name="Steele A.D."/>
            <person name="Gui C."/>
            <person name="Meng S."/>
            <person name="Li G."/>
            <person name="Viehrig K."/>
            <person name="Ye F."/>
            <person name="Su P."/>
            <person name="Kiefer A.F."/>
            <person name="Nichols A."/>
            <person name="Cepeda A.J."/>
            <person name="Yan W."/>
            <person name="Fan B."/>
            <person name="Jiang Y."/>
            <person name="Adhikari A."/>
            <person name="Zheng C.-J."/>
            <person name="Schuster L."/>
            <person name="Cowan T.M."/>
            <person name="Smanski M.J."/>
            <person name="Chevrette M.G."/>
            <person name="De Carvalho L.P.S."/>
            <person name="Shen B."/>
        </authorList>
    </citation>
    <scope>NUCLEOTIDE SEQUENCE [LARGE SCALE GENOMIC DNA]</scope>
    <source>
        <strain evidence="2 3">NPDC046838</strain>
    </source>
</reference>
<evidence type="ECO:0000256" key="1">
    <source>
        <dbReference type="SAM" id="Phobius"/>
    </source>
</evidence>
<feature type="transmembrane region" description="Helical" evidence="1">
    <location>
        <begin position="153"/>
        <end position="176"/>
    </location>
</feature>
<feature type="transmembrane region" description="Helical" evidence="1">
    <location>
        <begin position="20"/>
        <end position="40"/>
    </location>
</feature>
<evidence type="ECO:0000313" key="2">
    <source>
        <dbReference type="EMBL" id="MEU6825484.1"/>
    </source>
</evidence>
<keyword evidence="1" id="KW-0472">Membrane</keyword>
<dbReference type="Proteomes" id="UP001551176">
    <property type="component" value="Unassembled WGS sequence"/>
</dbReference>
<dbReference type="RefSeq" id="WP_359355987.1">
    <property type="nucleotide sequence ID" value="NZ_JBEYXV010000020.1"/>
</dbReference>
<comment type="caution">
    <text evidence="2">The sequence shown here is derived from an EMBL/GenBank/DDBJ whole genome shotgun (WGS) entry which is preliminary data.</text>
</comment>
<keyword evidence="1" id="KW-1133">Transmembrane helix</keyword>
<name>A0ABV3BWV0_9ACTN</name>
<keyword evidence="3" id="KW-1185">Reference proteome</keyword>
<evidence type="ECO:0000313" key="3">
    <source>
        <dbReference type="Proteomes" id="UP001551176"/>
    </source>
</evidence>
<sequence length="195" mass="21047">MHPLPPPRIRANELRPGRHWYVTAAVTALLLIVLGVVIAVQRLDSAIDAVDTDHPFSDGDTVTVRLEPGSEKAIWIKDRGPSPAQDCKIDGPGDPALTDPGIDVFLTRDETWNPLRTIEVSRAGAYEITCSSRGPSRYAIGDPEGQVTFAGGVVLAVLLSILGIAIGTAIALVTAVRRHRHRKRLLAERDVLTTP</sequence>
<gene>
    <name evidence="2" type="ORF">ABZ921_33140</name>
</gene>
<proteinExistence type="predicted"/>
<protein>
    <recommendedName>
        <fullName evidence="4">Serine/arginine repetitive matrix protein 2</fullName>
    </recommendedName>
</protein>
<dbReference type="EMBL" id="JBEYXV010000020">
    <property type="protein sequence ID" value="MEU6825484.1"/>
    <property type="molecule type" value="Genomic_DNA"/>
</dbReference>
<accession>A0ABV3BWV0</accession>